<comment type="caution">
    <text evidence="1">The sequence shown here is derived from an EMBL/GenBank/DDBJ whole genome shotgun (WGS) entry which is preliminary data.</text>
</comment>
<evidence type="ECO:0000313" key="2">
    <source>
        <dbReference type="Proteomes" id="UP000276133"/>
    </source>
</evidence>
<evidence type="ECO:0000313" key="1">
    <source>
        <dbReference type="EMBL" id="RNA26826.1"/>
    </source>
</evidence>
<sequence>MSIGGGQGMYFLKQLTSSYLATHWSILDLWHYRHHWHYWHHWHHWSYSHWLTALISSAAHLLTDNLIFLNPKTIFSLKQRFSNVTGAQNQFIRYNFSNKTISLNLLKATII</sequence>
<name>A0A3M7RTD4_BRAPC</name>
<gene>
    <name evidence="1" type="ORF">BpHYR1_004255</name>
</gene>
<proteinExistence type="predicted"/>
<dbReference type="AlphaFoldDB" id="A0A3M7RTD4"/>
<dbReference type="Proteomes" id="UP000276133">
    <property type="component" value="Unassembled WGS sequence"/>
</dbReference>
<organism evidence="1 2">
    <name type="scientific">Brachionus plicatilis</name>
    <name type="common">Marine rotifer</name>
    <name type="synonym">Brachionus muelleri</name>
    <dbReference type="NCBI Taxonomy" id="10195"/>
    <lineage>
        <taxon>Eukaryota</taxon>
        <taxon>Metazoa</taxon>
        <taxon>Spiralia</taxon>
        <taxon>Gnathifera</taxon>
        <taxon>Rotifera</taxon>
        <taxon>Eurotatoria</taxon>
        <taxon>Monogononta</taxon>
        <taxon>Pseudotrocha</taxon>
        <taxon>Ploima</taxon>
        <taxon>Brachionidae</taxon>
        <taxon>Brachionus</taxon>
    </lineage>
</organism>
<accession>A0A3M7RTD4</accession>
<reference evidence="1 2" key="1">
    <citation type="journal article" date="2018" name="Sci. Rep.">
        <title>Genomic signatures of local adaptation to the degree of environmental predictability in rotifers.</title>
        <authorList>
            <person name="Franch-Gras L."/>
            <person name="Hahn C."/>
            <person name="Garcia-Roger E.M."/>
            <person name="Carmona M.J."/>
            <person name="Serra M."/>
            <person name="Gomez A."/>
        </authorList>
    </citation>
    <scope>NUCLEOTIDE SEQUENCE [LARGE SCALE GENOMIC DNA]</scope>
    <source>
        <strain evidence="1">HYR1</strain>
    </source>
</reference>
<dbReference type="EMBL" id="REGN01002664">
    <property type="protein sequence ID" value="RNA26826.1"/>
    <property type="molecule type" value="Genomic_DNA"/>
</dbReference>
<keyword evidence="2" id="KW-1185">Reference proteome</keyword>
<protein>
    <submittedName>
        <fullName evidence="1">Uncharacterized protein</fullName>
    </submittedName>
</protein>